<protein>
    <recommendedName>
        <fullName evidence="4">YnbE-like lipoprotein</fullName>
    </recommendedName>
</protein>
<keyword evidence="1" id="KW-0732">Signal</keyword>
<feature type="chain" id="PRO_5015512351" description="YnbE-like lipoprotein" evidence="1">
    <location>
        <begin position="21"/>
        <end position="79"/>
    </location>
</feature>
<feature type="signal peptide" evidence="1">
    <location>
        <begin position="1"/>
        <end position="20"/>
    </location>
</feature>
<proteinExistence type="predicted"/>
<evidence type="ECO:0000313" key="2">
    <source>
        <dbReference type="EMBL" id="PTX59022.1"/>
    </source>
</evidence>
<organism evidence="2 3">
    <name type="scientific">Kordia periserrulae</name>
    <dbReference type="NCBI Taxonomy" id="701523"/>
    <lineage>
        <taxon>Bacteria</taxon>
        <taxon>Pseudomonadati</taxon>
        <taxon>Bacteroidota</taxon>
        <taxon>Flavobacteriia</taxon>
        <taxon>Flavobacteriales</taxon>
        <taxon>Flavobacteriaceae</taxon>
        <taxon>Kordia</taxon>
    </lineage>
</organism>
<name>A0A2T6BSH2_9FLAO</name>
<gene>
    <name evidence="2" type="ORF">C8N46_11191</name>
</gene>
<accession>A0A2T6BSH2</accession>
<dbReference type="AlphaFoldDB" id="A0A2T6BSH2"/>
<keyword evidence="3" id="KW-1185">Reference proteome</keyword>
<evidence type="ECO:0000256" key="1">
    <source>
        <dbReference type="SAM" id="SignalP"/>
    </source>
</evidence>
<dbReference type="RefSeq" id="WP_146169878.1">
    <property type="nucleotide sequence ID" value="NZ_QBKT01000011.1"/>
</dbReference>
<comment type="caution">
    <text evidence="2">The sequence shown here is derived from an EMBL/GenBank/DDBJ whole genome shotgun (WGS) entry which is preliminary data.</text>
</comment>
<dbReference type="PROSITE" id="PS51257">
    <property type="entry name" value="PROKAR_LIPOPROTEIN"/>
    <property type="match status" value="1"/>
</dbReference>
<evidence type="ECO:0000313" key="3">
    <source>
        <dbReference type="Proteomes" id="UP000244090"/>
    </source>
</evidence>
<evidence type="ECO:0008006" key="4">
    <source>
        <dbReference type="Google" id="ProtNLM"/>
    </source>
</evidence>
<reference evidence="2 3" key="1">
    <citation type="submission" date="2018-04" db="EMBL/GenBank/DDBJ databases">
        <title>Genomic Encyclopedia of Archaeal and Bacterial Type Strains, Phase II (KMG-II): from individual species to whole genera.</title>
        <authorList>
            <person name="Goeker M."/>
        </authorList>
    </citation>
    <scope>NUCLEOTIDE SEQUENCE [LARGE SCALE GENOMIC DNA]</scope>
    <source>
        <strain evidence="2 3">DSM 25731</strain>
    </source>
</reference>
<dbReference type="Proteomes" id="UP000244090">
    <property type="component" value="Unassembled WGS sequence"/>
</dbReference>
<dbReference type="EMBL" id="QBKT01000011">
    <property type="protein sequence ID" value="PTX59022.1"/>
    <property type="molecule type" value="Genomic_DNA"/>
</dbReference>
<sequence>MNLKKALFSTVCLLVILMTACTSDDITVDESTMRESELEGNTIPVTATVRVVKDTVVRIHTINNTRIKNTVRSSTRRRN</sequence>